<accession>A0A7K1V850</accession>
<feature type="transmembrane region" description="Helical" evidence="1">
    <location>
        <begin position="172"/>
        <end position="191"/>
    </location>
</feature>
<name>A0A7K1V850_9NOCA</name>
<organism evidence="2 3">
    <name type="scientific">Nocardia terrae</name>
    <dbReference type="NCBI Taxonomy" id="2675851"/>
    <lineage>
        <taxon>Bacteria</taxon>
        <taxon>Bacillati</taxon>
        <taxon>Actinomycetota</taxon>
        <taxon>Actinomycetes</taxon>
        <taxon>Mycobacteriales</taxon>
        <taxon>Nocardiaceae</taxon>
        <taxon>Nocardia</taxon>
    </lineage>
</organism>
<comment type="caution">
    <text evidence="2">The sequence shown here is derived from an EMBL/GenBank/DDBJ whole genome shotgun (WGS) entry which is preliminary data.</text>
</comment>
<feature type="transmembrane region" description="Helical" evidence="1">
    <location>
        <begin position="74"/>
        <end position="101"/>
    </location>
</feature>
<dbReference type="EMBL" id="WRPP01000010">
    <property type="protein sequence ID" value="MVU82825.1"/>
    <property type="molecule type" value="Genomic_DNA"/>
</dbReference>
<evidence type="ECO:0000313" key="3">
    <source>
        <dbReference type="Proteomes" id="UP000466794"/>
    </source>
</evidence>
<evidence type="ECO:0000256" key="1">
    <source>
        <dbReference type="SAM" id="Phobius"/>
    </source>
</evidence>
<feature type="transmembrane region" description="Helical" evidence="1">
    <location>
        <begin position="16"/>
        <end position="37"/>
    </location>
</feature>
<feature type="transmembrane region" description="Helical" evidence="1">
    <location>
        <begin position="49"/>
        <end position="68"/>
    </location>
</feature>
<keyword evidence="1" id="KW-1133">Transmembrane helix</keyword>
<gene>
    <name evidence="2" type="ORF">GPX89_37025</name>
</gene>
<feature type="transmembrane region" description="Helical" evidence="1">
    <location>
        <begin position="113"/>
        <end position="136"/>
    </location>
</feature>
<keyword evidence="1" id="KW-0472">Membrane</keyword>
<reference evidence="2 3" key="1">
    <citation type="submission" date="2019-12" db="EMBL/GenBank/DDBJ databases">
        <title>Nocardia sp. nov. ET3-3 isolated from soil.</title>
        <authorList>
            <person name="Kanchanasin P."/>
            <person name="Tanasupawat S."/>
            <person name="Yuki M."/>
            <person name="Kudo T."/>
        </authorList>
    </citation>
    <scope>NUCLEOTIDE SEQUENCE [LARGE SCALE GENOMIC DNA]</scope>
    <source>
        <strain evidence="2 3">ET3-3</strain>
    </source>
</reference>
<protein>
    <submittedName>
        <fullName evidence="2">Uncharacterized protein</fullName>
    </submittedName>
</protein>
<keyword evidence="1" id="KW-0812">Transmembrane</keyword>
<proteinExistence type="predicted"/>
<feature type="transmembrane region" description="Helical" evidence="1">
    <location>
        <begin position="142"/>
        <end position="160"/>
    </location>
</feature>
<dbReference type="RefSeq" id="WP_157392380.1">
    <property type="nucleotide sequence ID" value="NZ_WRPP01000010.1"/>
</dbReference>
<keyword evidence="3" id="KW-1185">Reference proteome</keyword>
<evidence type="ECO:0000313" key="2">
    <source>
        <dbReference type="EMBL" id="MVU82825.1"/>
    </source>
</evidence>
<dbReference type="Proteomes" id="UP000466794">
    <property type="component" value="Unassembled WGS sequence"/>
</dbReference>
<sequence length="196" mass="20420">MHIDGDGTTTEAGTGLRIAVGVAAIGFTAIYFVSDLIEVGQGDFSTFRLVLTYIGEAGIPFFLLGLYAVQRGRIGVVGFFGALAYAYAYVFFTSTVVYALIARTRNWAALTEAFGVWMTIHGAILVLGGLCFGWGVMRAQVLPRWTGACLMIGVVLVAAASGQSNIVRTAAAAVPALAFTGMGVAALRALVTPTPG</sequence>
<dbReference type="AlphaFoldDB" id="A0A7K1V850"/>